<evidence type="ECO:0000256" key="12">
    <source>
        <dbReference type="PROSITE-ProRule" id="PRU00708"/>
    </source>
</evidence>
<evidence type="ECO:0000256" key="13">
    <source>
        <dbReference type="RuleBase" id="RU369089"/>
    </source>
</evidence>
<comment type="function">
    <text evidence="13">Histone-binding component that specifically recognizes H3 tails trimethylated on 'Lys-4' (H3K4me3), which mark transcription start sites of virtually all active genes.</text>
</comment>
<keyword evidence="8 13" id="KW-0156">Chromatin regulator</keyword>
<dbReference type="InterPro" id="IPR045104">
    <property type="entry name" value="Alfin"/>
</dbReference>
<dbReference type="GO" id="GO:0003712">
    <property type="term" value="F:transcription coregulator activity"/>
    <property type="evidence" value="ECO:0007669"/>
    <property type="project" value="TreeGrafter"/>
</dbReference>
<dbReference type="GO" id="GO:0008270">
    <property type="term" value="F:zinc ion binding"/>
    <property type="evidence" value="ECO:0007669"/>
    <property type="project" value="UniProtKB-KW"/>
</dbReference>
<dbReference type="EMBL" id="PNBA02000003">
    <property type="protein sequence ID" value="KAG6428857.1"/>
    <property type="molecule type" value="Genomic_DNA"/>
</dbReference>
<evidence type="ECO:0000256" key="6">
    <source>
        <dbReference type="ARBA" id="ARBA00022771"/>
    </source>
</evidence>
<comment type="subcellular location">
    <subcellularLocation>
        <location evidence="1 13">Nucleus</location>
    </subcellularLocation>
</comment>
<accession>A0A8X8YDY7</accession>
<dbReference type="AlphaFoldDB" id="A0A8X8YDY7"/>
<dbReference type="GO" id="GO:0005634">
    <property type="term" value="C:nucleus"/>
    <property type="evidence" value="ECO:0007669"/>
    <property type="project" value="UniProtKB-SubCell"/>
</dbReference>
<reference evidence="16" key="2">
    <citation type="submission" date="2020-08" db="EMBL/GenBank/DDBJ databases">
        <title>Plant Genome Project.</title>
        <authorList>
            <person name="Zhang R.-G."/>
        </authorList>
    </citation>
    <scope>NUCLEOTIDE SEQUENCE</scope>
    <source>
        <strain evidence="16">Huo1</strain>
        <tissue evidence="16">Leaf</tissue>
    </source>
</reference>
<dbReference type="SUPFAM" id="SSF57903">
    <property type="entry name" value="FYVE/PHD zinc finger"/>
    <property type="match status" value="1"/>
</dbReference>
<comment type="subunit">
    <text evidence="13">Interacts with H3K4me3 and to a lesser extent with H3K4me2.</text>
</comment>
<evidence type="ECO:0000259" key="15">
    <source>
        <dbReference type="SMART" id="SM00249"/>
    </source>
</evidence>
<keyword evidence="4 13" id="KW-0479">Metal-binding</keyword>
<evidence type="ECO:0000256" key="10">
    <source>
        <dbReference type="ARBA" id="ARBA00023163"/>
    </source>
</evidence>
<reference evidence="16" key="1">
    <citation type="submission" date="2018-01" db="EMBL/GenBank/DDBJ databases">
        <authorList>
            <person name="Mao J.F."/>
        </authorList>
    </citation>
    <scope>NUCLEOTIDE SEQUENCE</scope>
    <source>
        <strain evidence="16">Huo1</strain>
        <tissue evidence="16">Leaf</tissue>
    </source>
</reference>
<name>A0A8X8YDY7_SALSN</name>
<evidence type="ECO:0000313" key="17">
    <source>
        <dbReference type="Proteomes" id="UP000298416"/>
    </source>
</evidence>
<dbReference type="InterPro" id="IPR021998">
    <property type="entry name" value="Alfin_N"/>
</dbReference>
<dbReference type="Gene3D" id="3.30.40.10">
    <property type="entry name" value="Zinc/RING finger domain, C3HC4 (zinc finger)"/>
    <property type="match status" value="1"/>
</dbReference>
<feature type="compositionally biased region" description="Low complexity" evidence="14">
    <location>
        <begin position="485"/>
        <end position="499"/>
    </location>
</feature>
<feature type="region of interest" description="Disordered" evidence="14">
    <location>
        <begin position="480"/>
        <end position="502"/>
    </location>
</feature>
<sequence>MEQGYNPRTVEEVFRDFKGRRTGLIKALTTDVEEFFQQCDPGIVIPAVPLVLKACASLSLLNFGKVVHSEILKLGVECNVMVGTSLVDMYGKCRDIASTRQQFDEIPDRNLISWNAMIGGNGDMATARLVFDAVPEGLKTVVTWTVMVSMYASNGNMEAVREVFENMGARNFYVWLVMITGYFNRGNVVKARELFDGMSLRNLVIWNSLISGYAHNGMFSEVMGAFTRMQEDGFEPDEFTLVSVLSACTLAGMLDIGREIHERLLNSRIELNEFVVNSLVDLCAKCGDLGNARLVFEGRHWQRTLQLGVMERYRVKRSVKHYGCLVDLLGRSGRLEDAFNLVKGMPVEPNDTTSERWEMAERMHVAFSAKGSEKITGYKKENLCLYGFPSEQWEVNLPAEEVPPELPEPALGINFAKDGMQEKDWLSLVAVHSDAWLLSVAFYFGARFGFDKADRKQLFNMINDVPTVFEVVTGAAKKQQKEKSLVSNNSSNKSKSNSKPVGKNLPKRFSILLQLVFCISPPSVLNFMNYASDEFWICCDICEKWFHGKCVKITPARAEHIKQYKCPSCSNKRARQ</sequence>
<evidence type="ECO:0000256" key="7">
    <source>
        <dbReference type="ARBA" id="ARBA00022833"/>
    </source>
</evidence>
<comment type="similarity">
    <text evidence="2">Belongs to the PPR family. PCMP-H subfamily.</text>
</comment>
<dbReference type="InterPro" id="IPR011011">
    <property type="entry name" value="Znf_FYVE_PHD"/>
</dbReference>
<keyword evidence="5" id="KW-0677">Repeat</keyword>
<evidence type="ECO:0000256" key="11">
    <source>
        <dbReference type="ARBA" id="ARBA00023242"/>
    </source>
</evidence>
<dbReference type="FunFam" id="3.30.40.10:FF:000306">
    <property type="entry name" value="PHD finger alfin-like protein"/>
    <property type="match status" value="1"/>
</dbReference>
<keyword evidence="11 13" id="KW-0539">Nucleus</keyword>
<protein>
    <recommendedName>
        <fullName evidence="13">PHD finger protein ALFIN-LIKE</fullName>
    </recommendedName>
</protein>
<evidence type="ECO:0000256" key="14">
    <source>
        <dbReference type="SAM" id="MobiDB-lite"/>
    </source>
</evidence>
<keyword evidence="9 13" id="KW-0805">Transcription regulation</keyword>
<proteinExistence type="inferred from homology"/>
<evidence type="ECO:0000313" key="16">
    <source>
        <dbReference type="EMBL" id="KAG6428857.1"/>
    </source>
</evidence>
<feature type="domain" description="Zinc finger PHD-type" evidence="15">
    <location>
        <begin position="517"/>
        <end position="570"/>
    </location>
</feature>
<dbReference type="CDD" id="cd15613">
    <property type="entry name" value="PHD_AL_plant"/>
    <property type="match status" value="1"/>
</dbReference>
<comment type="domain">
    <text evidence="13">The PHD-type zinc finger mediates the binding to H3K4me3.</text>
</comment>
<keyword evidence="6 13" id="KW-0863">Zinc-finger</keyword>
<dbReference type="GO" id="GO:0042393">
    <property type="term" value="F:histone binding"/>
    <property type="evidence" value="ECO:0007669"/>
    <property type="project" value="UniProtKB-UniRule"/>
</dbReference>
<evidence type="ECO:0000256" key="8">
    <source>
        <dbReference type="ARBA" id="ARBA00022853"/>
    </source>
</evidence>
<dbReference type="InterPro" id="IPR019787">
    <property type="entry name" value="Znf_PHD-finger"/>
</dbReference>
<dbReference type="FunFam" id="1.25.40.10:FF:000333">
    <property type="entry name" value="Pentatricopeptide repeat-containing protein"/>
    <property type="match status" value="1"/>
</dbReference>
<dbReference type="GO" id="GO:0006355">
    <property type="term" value="P:regulation of DNA-templated transcription"/>
    <property type="evidence" value="ECO:0007669"/>
    <property type="project" value="UniProtKB-UniRule"/>
</dbReference>
<dbReference type="InterPro" id="IPR011990">
    <property type="entry name" value="TPR-like_helical_dom_sf"/>
</dbReference>
<dbReference type="SUPFAM" id="SSF48452">
    <property type="entry name" value="TPR-like"/>
    <property type="match status" value="1"/>
</dbReference>
<keyword evidence="7 13" id="KW-0862">Zinc</keyword>
<dbReference type="GO" id="GO:0000976">
    <property type="term" value="F:transcription cis-regulatory region binding"/>
    <property type="evidence" value="ECO:0007669"/>
    <property type="project" value="TreeGrafter"/>
</dbReference>
<evidence type="ECO:0000256" key="4">
    <source>
        <dbReference type="ARBA" id="ARBA00022723"/>
    </source>
</evidence>
<dbReference type="SMART" id="SM00249">
    <property type="entry name" value="PHD"/>
    <property type="match status" value="1"/>
</dbReference>
<gene>
    <name evidence="16" type="ORF">SASPL_106896</name>
</gene>
<dbReference type="Pfam" id="PF13041">
    <property type="entry name" value="PPR_2"/>
    <property type="match status" value="1"/>
</dbReference>
<evidence type="ECO:0000256" key="3">
    <source>
        <dbReference type="ARBA" id="ARBA00010445"/>
    </source>
</evidence>
<dbReference type="NCBIfam" id="TIGR00756">
    <property type="entry name" value="PPR"/>
    <property type="match status" value="3"/>
</dbReference>
<dbReference type="PANTHER" id="PTHR12321:SF98">
    <property type="entry name" value="PHD FINGER PROTEIN ALFIN-LIKE 5"/>
    <property type="match status" value="1"/>
</dbReference>
<dbReference type="InterPro" id="IPR013083">
    <property type="entry name" value="Znf_RING/FYVE/PHD"/>
</dbReference>
<comment type="caution">
    <text evidence="16">The sequence shown here is derived from an EMBL/GenBank/DDBJ whole genome shotgun (WGS) entry which is preliminary data.</text>
</comment>
<dbReference type="GO" id="GO:0006325">
    <property type="term" value="P:chromatin organization"/>
    <property type="evidence" value="ECO:0007669"/>
    <property type="project" value="UniProtKB-UniRule"/>
</dbReference>
<keyword evidence="17" id="KW-1185">Reference proteome</keyword>
<dbReference type="InterPro" id="IPR044104">
    <property type="entry name" value="PHD_AL_plant"/>
</dbReference>
<feature type="repeat" description="PPR" evidence="12">
    <location>
        <begin position="202"/>
        <end position="236"/>
    </location>
</feature>
<evidence type="ECO:0000256" key="5">
    <source>
        <dbReference type="ARBA" id="ARBA00022737"/>
    </source>
</evidence>
<dbReference type="InterPro" id="IPR001965">
    <property type="entry name" value="Znf_PHD"/>
</dbReference>
<keyword evidence="10 13" id="KW-0804">Transcription</keyword>
<feature type="repeat" description="PPR" evidence="12">
    <location>
        <begin position="140"/>
        <end position="174"/>
    </location>
</feature>
<dbReference type="Pfam" id="PF01535">
    <property type="entry name" value="PPR"/>
    <property type="match status" value="3"/>
</dbReference>
<dbReference type="Gene3D" id="1.25.40.10">
    <property type="entry name" value="Tetratricopeptide repeat domain"/>
    <property type="match status" value="3"/>
</dbReference>
<dbReference type="Pfam" id="PF00628">
    <property type="entry name" value="PHD"/>
    <property type="match status" value="1"/>
</dbReference>
<evidence type="ECO:0000256" key="1">
    <source>
        <dbReference type="ARBA" id="ARBA00004123"/>
    </source>
</evidence>
<dbReference type="PANTHER" id="PTHR12321">
    <property type="entry name" value="CPG BINDING PROTEIN"/>
    <property type="match status" value="1"/>
</dbReference>
<dbReference type="Pfam" id="PF12165">
    <property type="entry name" value="Alfin"/>
    <property type="match status" value="2"/>
</dbReference>
<dbReference type="PROSITE" id="PS51375">
    <property type="entry name" value="PPR"/>
    <property type="match status" value="2"/>
</dbReference>
<organism evidence="16">
    <name type="scientific">Salvia splendens</name>
    <name type="common">Scarlet sage</name>
    <dbReference type="NCBI Taxonomy" id="180675"/>
    <lineage>
        <taxon>Eukaryota</taxon>
        <taxon>Viridiplantae</taxon>
        <taxon>Streptophyta</taxon>
        <taxon>Embryophyta</taxon>
        <taxon>Tracheophyta</taxon>
        <taxon>Spermatophyta</taxon>
        <taxon>Magnoliopsida</taxon>
        <taxon>eudicotyledons</taxon>
        <taxon>Gunneridae</taxon>
        <taxon>Pentapetalae</taxon>
        <taxon>asterids</taxon>
        <taxon>lamiids</taxon>
        <taxon>Lamiales</taxon>
        <taxon>Lamiaceae</taxon>
        <taxon>Nepetoideae</taxon>
        <taxon>Mentheae</taxon>
        <taxon>Salviinae</taxon>
        <taxon>Salvia</taxon>
        <taxon>Salvia subgen. Calosphace</taxon>
        <taxon>core Calosphace</taxon>
    </lineage>
</organism>
<evidence type="ECO:0000256" key="9">
    <source>
        <dbReference type="ARBA" id="ARBA00023015"/>
    </source>
</evidence>
<dbReference type="Proteomes" id="UP000298416">
    <property type="component" value="Unassembled WGS sequence"/>
</dbReference>
<comment type="similarity">
    <text evidence="3 13">Belongs to the Alfin family.</text>
</comment>
<evidence type="ECO:0000256" key="2">
    <source>
        <dbReference type="ARBA" id="ARBA00006643"/>
    </source>
</evidence>
<dbReference type="InterPro" id="IPR002885">
    <property type="entry name" value="PPR_rpt"/>
</dbReference>